<accession>A0A5B8G5L9</accession>
<keyword evidence="6" id="KW-1185">Reference proteome</keyword>
<evidence type="ECO:0000259" key="4">
    <source>
        <dbReference type="PROSITE" id="PS50887"/>
    </source>
</evidence>
<dbReference type="InterPro" id="IPR029016">
    <property type="entry name" value="GAF-like_dom_sf"/>
</dbReference>
<dbReference type="AlphaFoldDB" id="A0A5B8G5L9"/>
<keyword evidence="5" id="KW-0614">Plasmid</keyword>
<feature type="domain" description="PAS" evidence="1">
    <location>
        <begin position="176"/>
        <end position="229"/>
    </location>
</feature>
<gene>
    <name evidence="5" type="ORF">FDP22_22485</name>
</gene>
<dbReference type="EMBL" id="CP040821">
    <property type="protein sequence ID" value="QDL94642.1"/>
    <property type="molecule type" value="Genomic_DNA"/>
</dbReference>
<dbReference type="Gene3D" id="3.20.20.450">
    <property type="entry name" value="EAL domain"/>
    <property type="match status" value="1"/>
</dbReference>
<dbReference type="PROSITE" id="PS50883">
    <property type="entry name" value="EAL"/>
    <property type="match status" value="1"/>
</dbReference>
<dbReference type="Pfam" id="PF00563">
    <property type="entry name" value="EAL"/>
    <property type="match status" value="1"/>
</dbReference>
<dbReference type="SUPFAM" id="SSF55785">
    <property type="entry name" value="PYP-like sensor domain (PAS domain)"/>
    <property type="match status" value="1"/>
</dbReference>
<dbReference type="KEGG" id="ppru:FDP22_22485"/>
<dbReference type="OrthoDB" id="9814202at2"/>
<feature type="domain" description="PAC" evidence="2">
    <location>
        <begin position="253"/>
        <end position="303"/>
    </location>
</feature>
<dbReference type="InterPro" id="IPR035919">
    <property type="entry name" value="EAL_sf"/>
</dbReference>
<feature type="domain" description="EAL" evidence="3">
    <location>
        <begin position="471"/>
        <end position="725"/>
    </location>
</feature>
<dbReference type="InterPro" id="IPR000014">
    <property type="entry name" value="PAS"/>
</dbReference>
<evidence type="ECO:0000313" key="5">
    <source>
        <dbReference type="EMBL" id="QDL94642.1"/>
    </source>
</evidence>
<dbReference type="CDD" id="cd01949">
    <property type="entry name" value="GGDEF"/>
    <property type="match status" value="1"/>
</dbReference>
<dbReference type="InterPro" id="IPR052155">
    <property type="entry name" value="Biofilm_reg_signaling"/>
</dbReference>
<dbReference type="RefSeq" id="WP_138576910.1">
    <property type="nucleotide sequence ID" value="NZ_CP040821.1"/>
</dbReference>
<dbReference type="Pfam" id="PF00990">
    <property type="entry name" value="GGDEF"/>
    <property type="match status" value="1"/>
</dbReference>
<dbReference type="Pfam" id="PF08448">
    <property type="entry name" value="PAS_4"/>
    <property type="match status" value="1"/>
</dbReference>
<dbReference type="NCBIfam" id="TIGR00229">
    <property type="entry name" value="sensory_box"/>
    <property type="match status" value="1"/>
</dbReference>
<dbReference type="Gene3D" id="3.30.450.40">
    <property type="match status" value="1"/>
</dbReference>
<dbReference type="InterPro" id="IPR000160">
    <property type="entry name" value="GGDEF_dom"/>
</dbReference>
<dbReference type="InterPro" id="IPR013656">
    <property type="entry name" value="PAS_4"/>
</dbReference>
<dbReference type="InterPro" id="IPR003018">
    <property type="entry name" value="GAF"/>
</dbReference>
<dbReference type="SMART" id="SM00052">
    <property type="entry name" value="EAL"/>
    <property type="match status" value="1"/>
</dbReference>
<dbReference type="Gene3D" id="3.30.450.20">
    <property type="entry name" value="PAS domain"/>
    <property type="match status" value="1"/>
</dbReference>
<dbReference type="InterPro" id="IPR043128">
    <property type="entry name" value="Rev_trsase/Diguanyl_cyclase"/>
</dbReference>
<geneLocation type="plasmid" evidence="6">
    <name>pd4m1c</name>
</geneLocation>
<dbReference type="PANTHER" id="PTHR44757:SF2">
    <property type="entry name" value="BIOFILM ARCHITECTURE MAINTENANCE PROTEIN MBAA"/>
    <property type="match status" value="1"/>
</dbReference>
<evidence type="ECO:0000259" key="2">
    <source>
        <dbReference type="PROSITE" id="PS50113"/>
    </source>
</evidence>
<reference evidence="5 6" key="1">
    <citation type="submission" date="2019-06" db="EMBL/GenBank/DDBJ databases">
        <title>Genome sequence of Rhodobacteraceae bacterium D4M1.</title>
        <authorList>
            <person name="Cao J."/>
        </authorList>
    </citation>
    <scope>NUCLEOTIDE SEQUENCE [LARGE SCALE GENOMIC DNA]</scope>
    <source>
        <strain evidence="5 6">D4M1</strain>
        <plasmid evidence="6">pd4m1c</plasmid>
    </source>
</reference>
<organism evidence="5 6">
    <name type="scientific">Paroceanicella profunda</name>
    <dbReference type="NCBI Taxonomy" id="2579971"/>
    <lineage>
        <taxon>Bacteria</taxon>
        <taxon>Pseudomonadati</taxon>
        <taxon>Pseudomonadota</taxon>
        <taxon>Alphaproteobacteria</taxon>
        <taxon>Rhodobacterales</taxon>
        <taxon>Paracoccaceae</taxon>
        <taxon>Paroceanicella</taxon>
    </lineage>
</organism>
<dbReference type="PROSITE" id="PS50887">
    <property type="entry name" value="GGDEF"/>
    <property type="match status" value="1"/>
</dbReference>
<proteinExistence type="predicted"/>
<dbReference type="Proteomes" id="UP000305888">
    <property type="component" value="Plasmid pD4M1C"/>
</dbReference>
<dbReference type="PROSITE" id="PS50112">
    <property type="entry name" value="PAS"/>
    <property type="match status" value="1"/>
</dbReference>
<dbReference type="SUPFAM" id="SSF141868">
    <property type="entry name" value="EAL domain-like"/>
    <property type="match status" value="1"/>
</dbReference>
<dbReference type="InterPro" id="IPR035965">
    <property type="entry name" value="PAS-like_dom_sf"/>
</dbReference>
<evidence type="ECO:0000259" key="3">
    <source>
        <dbReference type="PROSITE" id="PS50883"/>
    </source>
</evidence>
<dbReference type="SUPFAM" id="SSF55073">
    <property type="entry name" value="Nucleotide cyclase"/>
    <property type="match status" value="1"/>
</dbReference>
<dbReference type="Pfam" id="PF01590">
    <property type="entry name" value="GAF"/>
    <property type="match status" value="1"/>
</dbReference>
<dbReference type="InterPro" id="IPR029787">
    <property type="entry name" value="Nucleotide_cyclase"/>
</dbReference>
<dbReference type="PROSITE" id="PS50113">
    <property type="entry name" value="PAC"/>
    <property type="match status" value="1"/>
</dbReference>
<dbReference type="SMART" id="SM00091">
    <property type="entry name" value="PAS"/>
    <property type="match status" value="1"/>
</dbReference>
<dbReference type="CDD" id="cd01948">
    <property type="entry name" value="EAL"/>
    <property type="match status" value="1"/>
</dbReference>
<protein>
    <submittedName>
        <fullName evidence="5">EAL domain-containing protein</fullName>
    </submittedName>
</protein>
<dbReference type="NCBIfam" id="TIGR00254">
    <property type="entry name" value="GGDEF"/>
    <property type="match status" value="1"/>
</dbReference>
<sequence>MARIEPLFPRRDEAGRLAALHSYLISEDYAEAELGRFVDIARRALCVPMAALAFVGETHQYVRAPRGTTVRETRREGALSAHALGTEGVFEVPDARADPRFRFNPMVTGAPHIRFFAAAVLRTPEGWALGTLSVCDTRPRPNGLTEAERLTLSDLAELVMARMEATRAATRQRDPERLRFEQMSHTSPDGIICADDTNHIRFWSAGAERMFGYSAEETLGRTLDMILPEALRGRRLPGLARALAARARANPERMVSLPALRRDGTEFPVELSLSSWQEDGRVVFGAILRDITARRRTEAELRHAAEHDPLTGLANRALLRRRMEMLNRTGRGGSVMMLDLDGFKHVNDVFGHAGGDHLLVTVAERLTAVSDGALVARLGGDEFVLLIEGEHDVPVLRRLAERVVTTLAEAVPLDNHVLHVGASVGVAHSPPGMPLGDLLGDADLALYRAKSSGRGRVMFFETQMRTAALNGGTLVRDLHGAWARREFELHFQPQFRLADRALVGVEALLRWNHPERGELAPEAFLAGLESSMLAAAVGDWVLDTACSQLAAWRASAFPGLRMSVNLFPVQLHGLELADRVAALLDRHGLPGTALELEVKEAAILRHRLHLSDLFGRLRALGVGVAFDDFGTGLASLRLLRDVPLSCLTIDRAAISGAGAGLADPSLVEAVVGLASGFGLQVVAEGIETEEQARRLRAFGGVRGQGRLFGMPMTRSMFEARHPGDARSAASA</sequence>
<name>A0A5B8G5L9_9RHOB</name>
<feature type="domain" description="GGDEF" evidence="4">
    <location>
        <begin position="331"/>
        <end position="462"/>
    </location>
</feature>
<dbReference type="Gene3D" id="3.30.70.270">
    <property type="match status" value="1"/>
</dbReference>
<evidence type="ECO:0000259" key="1">
    <source>
        <dbReference type="PROSITE" id="PS50112"/>
    </source>
</evidence>
<evidence type="ECO:0000313" key="6">
    <source>
        <dbReference type="Proteomes" id="UP000305888"/>
    </source>
</evidence>
<dbReference type="InterPro" id="IPR001633">
    <property type="entry name" value="EAL_dom"/>
</dbReference>
<dbReference type="SUPFAM" id="SSF55781">
    <property type="entry name" value="GAF domain-like"/>
    <property type="match status" value="1"/>
</dbReference>
<dbReference type="CDD" id="cd00130">
    <property type="entry name" value="PAS"/>
    <property type="match status" value="1"/>
</dbReference>
<dbReference type="PANTHER" id="PTHR44757">
    <property type="entry name" value="DIGUANYLATE CYCLASE DGCP"/>
    <property type="match status" value="1"/>
</dbReference>
<dbReference type="InterPro" id="IPR000700">
    <property type="entry name" value="PAS-assoc_C"/>
</dbReference>
<dbReference type="SMART" id="SM00267">
    <property type="entry name" value="GGDEF"/>
    <property type="match status" value="1"/>
</dbReference>